<dbReference type="Proteomes" id="UP000225144">
    <property type="component" value="Genome"/>
</dbReference>
<sequence length="91" mass="10022">MKTYGEFLNIALNESDKEDEKKFKENNKGREGKTLVGVDGKELTGKIYLGDGAYAYKSGGTLNVVAGTGMYGKTETTYISVKHFDILKKAF</sequence>
<dbReference type="InterPro" id="IPR024373">
    <property type="entry name" value="Phage_T4_IpI"/>
</dbReference>
<organism evidence="1 2">
    <name type="scientific">Edwardsiella phage PEi26</name>
    <dbReference type="NCBI Taxonomy" id="1608311"/>
    <lineage>
        <taxon>Viruses</taxon>
        <taxon>Duplodnaviria</taxon>
        <taxon>Heunggongvirae</taxon>
        <taxon>Uroviricota</taxon>
        <taxon>Caudoviricetes</taxon>
        <taxon>Pantevenvirales</taxon>
        <taxon>Straboviridae</taxon>
        <taxon>Tevenvirinae</taxon>
        <taxon>Kanagawavirus</taxon>
        <taxon>Kanagawavirus pei20</taxon>
    </lineage>
</organism>
<dbReference type="Gene3D" id="3.30.160.860">
    <property type="match status" value="1"/>
</dbReference>
<dbReference type="EMBL" id="AP014715">
    <property type="protein sequence ID" value="BAQ23113.1"/>
    <property type="molecule type" value="Genomic_DNA"/>
</dbReference>
<accession>A0A0B6VPD5</accession>
<protein>
    <submittedName>
        <fullName evidence="1">Internal head protein</fullName>
    </submittedName>
</protein>
<proteinExistence type="predicted"/>
<reference evidence="1 2" key="1">
    <citation type="submission" date="2015-02" db="EMBL/GenBank/DDBJ databases">
        <title>Complete genome sequences of Edwardsiella bacteriophages, PEi20 and PEi26.</title>
        <authorList>
            <person name="Yasuike M."/>
            <person name="Nishiki I."/>
            <person name="Iwasaki Y."/>
            <person name="Nakamura Y."/>
            <person name="Fujiwara A."/>
            <person name="Hassan E.S."/>
            <person name="Mahmoud M.M."/>
            <person name="Kawato Y."/>
            <person name="Nagai S."/>
            <person name="Kobayashi T."/>
            <person name="Ototake M."/>
            <person name="Nakai T."/>
        </authorList>
    </citation>
    <scope>NUCLEOTIDE SEQUENCE [LARGE SCALE GENOMIC DNA]</scope>
</reference>
<gene>
    <name evidence="1" type="primary">ipI</name>
</gene>
<name>A0A0B6VPD5_9CAUD</name>
<dbReference type="Pfam" id="PF11634">
    <property type="entry name" value="IPI_T4"/>
    <property type="match status" value="1"/>
</dbReference>
<evidence type="ECO:0000313" key="2">
    <source>
        <dbReference type="Proteomes" id="UP000225144"/>
    </source>
</evidence>
<evidence type="ECO:0000313" key="1">
    <source>
        <dbReference type="EMBL" id="BAQ23113.1"/>
    </source>
</evidence>